<evidence type="ECO:0000313" key="10">
    <source>
        <dbReference type="Proteomes" id="UP000001887"/>
    </source>
</evidence>
<comment type="subcellular location">
    <subcellularLocation>
        <location evidence="1">Cell outer membrane</location>
    </subcellularLocation>
</comment>
<dbReference type="eggNOG" id="COG1538">
    <property type="taxonomic scope" value="Bacteria"/>
</dbReference>
<evidence type="ECO:0000313" key="9">
    <source>
        <dbReference type="EMBL" id="ADB16773.1"/>
    </source>
</evidence>
<proteinExistence type="inferred from homology"/>
<sequence>MSRPLTHILRCFLVGLLIWATGCHPTQPFYLHEDGDMSHFLDKATQTEHPDVDQMPLAEVQHAEKPLTLSNPEFKEIWELSLEEVVSISLANSKIIRGGTAVRLQSGQLVAGTGEGSLTLNSVSRAFASTYDPAITESNPGNSASGPSTDAGVAGVRQGVEAALSEFDAQVSVVGNDGNGAIASHSDRPQNIPPGQAFGLPQVETTSGGLTSQVSKRTAEGTTFAFRNVTNYSRGFTRPLGFQPLESTWTTAFEVEARHPLLRGRGALINRMPVTIARIGTDIEIRSLQANLQDMLNNIETRYWDLYLAYRNLETAKVGRDSSLVTWRIIYDKWQAGTEPVQQEAQAREQYFAFRAQVEAALRELYNNENELRLLMGLSATDGRLIRPKDEPTLAQVNFDWNEILVESIARRPELIGKRWEIKQRELEVIWARNQLLPQLDVGAMYRWVGLGDDLINADRNGLNYPAVGSTAMDELTEGNYQEWGLFFSYAMPVGFRRELAGVRHAQLRLAREQALLEDMELDVSHGLTRAIRNLDANYQLAQTNANRWAASQKEVESVEALYRGGKAPLDLVLEAQRRRAQGQAAFWSAVCEYNKSIADVHTRKGSIMDYNGVAFEEGPWPDKAYWDATGRARERDAALYMDYGWTRPSVISRGPGESMAPSIEGMQLQVPGEEYYEELPTPEPTPAMPKSEEVPTPEVEPMMPEARSTMPKAKVVSSEAVMAPRRESQVAARPTPITTGPATAAPRSSSVASSNTSNPLRGNSTSSRRDSQVRPASYDEGTSE</sequence>
<gene>
    <name evidence="9" type="ordered locus">Psta_2099</name>
</gene>
<keyword evidence="7" id="KW-0998">Cell outer membrane</keyword>
<keyword evidence="6" id="KW-0472">Membrane</keyword>
<dbReference type="PANTHER" id="PTHR30026">
    <property type="entry name" value="OUTER MEMBRANE PROTEIN TOLC"/>
    <property type="match status" value="1"/>
</dbReference>
<comment type="similarity">
    <text evidence="2">Belongs to the outer membrane factor (OMF) (TC 1.B.17) family.</text>
</comment>
<dbReference type="AlphaFoldDB" id="D2R1Q4"/>
<dbReference type="Pfam" id="PF02321">
    <property type="entry name" value="OEP"/>
    <property type="match status" value="1"/>
</dbReference>
<evidence type="ECO:0000256" key="4">
    <source>
        <dbReference type="ARBA" id="ARBA00022452"/>
    </source>
</evidence>
<accession>D2R1Q4</accession>
<organism evidence="9 10">
    <name type="scientific">Pirellula staleyi (strain ATCC 27377 / DSM 6068 / ICPB 4128)</name>
    <name type="common">Pirella staleyi</name>
    <dbReference type="NCBI Taxonomy" id="530564"/>
    <lineage>
        <taxon>Bacteria</taxon>
        <taxon>Pseudomonadati</taxon>
        <taxon>Planctomycetota</taxon>
        <taxon>Planctomycetia</taxon>
        <taxon>Pirellulales</taxon>
        <taxon>Pirellulaceae</taxon>
        <taxon>Pirellula</taxon>
    </lineage>
</organism>
<dbReference type="GO" id="GO:0015562">
    <property type="term" value="F:efflux transmembrane transporter activity"/>
    <property type="evidence" value="ECO:0007669"/>
    <property type="project" value="InterPro"/>
</dbReference>
<dbReference type="SUPFAM" id="SSF56954">
    <property type="entry name" value="Outer membrane efflux proteins (OEP)"/>
    <property type="match status" value="1"/>
</dbReference>
<feature type="region of interest" description="Disordered" evidence="8">
    <location>
        <begin position="678"/>
        <end position="785"/>
    </location>
</feature>
<dbReference type="PROSITE" id="PS51257">
    <property type="entry name" value="PROKAR_LIPOPROTEIN"/>
    <property type="match status" value="1"/>
</dbReference>
<keyword evidence="3" id="KW-0813">Transport</keyword>
<dbReference type="Gene3D" id="1.20.1600.10">
    <property type="entry name" value="Outer membrane efflux proteins (OEP)"/>
    <property type="match status" value="1"/>
</dbReference>
<feature type="compositionally biased region" description="Low complexity" evidence="8">
    <location>
        <begin position="732"/>
        <end position="760"/>
    </location>
</feature>
<evidence type="ECO:0000256" key="1">
    <source>
        <dbReference type="ARBA" id="ARBA00004442"/>
    </source>
</evidence>
<evidence type="ECO:0000256" key="6">
    <source>
        <dbReference type="ARBA" id="ARBA00023136"/>
    </source>
</evidence>
<feature type="compositionally biased region" description="Low complexity" evidence="8">
    <location>
        <begin position="695"/>
        <end position="706"/>
    </location>
</feature>
<keyword evidence="4" id="KW-1134">Transmembrane beta strand</keyword>
<dbReference type="GO" id="GO:1990281">
    <property type="term" value="C:efflux pump complex"/>
    <property type="evidence" value="ECO:0007669"/>
    <property type="project" value="TreeGrafter"/>
</dbReference>
<evidence type="ECO:0000256" key="5">
    <source>
        <dbReference type="ARBA" id="ARBA00022692"/>
    </source>
</evidence>
<dbReference type="GO" id="GO:0015288">
    <property type="term" value="F:porin activity"/>
    <property type="evidence" value="ECO:0007669"/>
    <property type="project" value="TreeGrafter"/>
</dbReference>
<dbReference type="GO" id="GO:0009279">
    <property type="term" value="C:cell outer membrane"/>
    <property type="evidence" value="ECO:0007669"/>
    <property type="project" value="UniProtKB-SubCell"/>
</dbReference>
<dbReference type="HOGENOM" id="CLU_018962_0_0_0"/>
<evidence type="ECO:0000256" key="7">
    <source>
        <dbReference type="ARBA" id="ARBA00023237"/>
    </source>
</evidence>
<dbReference type="STRING" id="530564.Psta_2099"/>
<keyword evidence="10" id="KW-1185">Reference proteome</keyword>
<name>D2R1Q4_PIRSD</name>
<dbReference type="EMBL" id="CP001848">
    <property type="protein sequence ID" value="ADB16773.1"/>
    <property type="molecule type" value="Genomic_DNA"/>
</dbReference>
<dbReference type="InterPro" id="IPR051906">
    <property type="entry name" value="TolC-like"/>
</dbReference>
<keyword evidence="5" id="KW-0812">Transmembrane</keyword>
<evidence type="ECO:0000256" key="2">
    <source>
        <dbReference type="ARBA" id="ARBA00007613"/>
    </source>
</evidence>
<evidence type="ECO:0000256" key="3">
    <source>
        <dbReference type="ARBA" id="ARBA00022448"/>
    </source>
</evidence>
<dbReference type="KEGG" id="psl:Psta_2099"/>
<reference evidence="9 10" key="1">
    <citation type="journal article" date="2009" name="Stand. Genomic Sci.">
        <title>Complete genome sequence of Pirellula staleyi type strain (ATCC 27377).</title>
        <authorList>
            <person name="Clum A."/>
            <person name="Tindall B.J."/>
            <person name="Sikorski J."/>
            <person name="Ivanova N."/>
            <person name="Mavrommatis K."/>
            <person name="Lucas S."/>
            <person name="Glavina del Rio T."/>
            <person name="Nolan M."/>
            <person name="Chen F."/>
            <person name="Tice H."/>
            <person name="Pitluck S."/>
            <person name="Cheng J.F."/>
            <person name="Chertkov O."/>
            <person name="Brettin T."/>
            <person name="Han C."/>
            <person name="Detter J.C."/>
            <person name="Kuske C."/>
            <person name="Bruce D."/>
            <person name="Goodwin L."/>
            <person name="Ovchinikova G."/>
            <person name="Pati A."/>
            <person name="Mikhailova N."/>
            <person name="Chen A."/>
            <person name="Palaniappan K."/>
            <person name="Land M."/>
            <person name="Hauser L."/>
            <person name="Chang Y.J."/>
            <person name="Jeffries C.D."/>
            <person name="Chain P."/>
            <person name="Rohde M."/>
            <person name="Goker M."/>
            <person name="Bristow J."/>
            <person name="Eisen J.A."/>
            <person name="Markowitz V."/>
            <person name="Hugenholtz P."/>
            <person name="Kyrpides N.C."/>
            <person name="Klenk H.P."/>
            <person name="Lapidus A."/>
        </authorList>
    </citation>
    <scope>NUCLEOTIDE SEQUENCE [LARGE SCALE GENOMIC DNA]</scope>
    <source>
        <strain evidence="10">ATCC 27377 / DSM 6068 / ICPB 4128</strain>
    </source>
</reference>
<evidence type="ECO:0000256" key="8">
    <source>
        <dbReference type="SAM" id="MobiDB-lite"/>
    </source>
</evidence>
<dbReference type="InterPro" id="IPR003423">
    <property type="entry name" value="OMP_efflux"/>
</dbReference>
<dbReference type="PANTHER" id="PTHR30026:SF23">
    <property type="entry name" value="TO APRF-PUTATIVE OUTER MEMBRANE EFFLUX PROTEIN OR SECRETED ALKALINE PHOSPHATASE-RELATED"/>
    <property type="match status" value="1"/>
</dbReference>
<dbReference type="Proteomes" id="UP000001887">
    <property type="component" value="Chromosome"/>
</dbReference>
<protein>
    <submittedName>
        <fullName evidence="9">Outer membrane protein-like protein</fullName>
    </submittedName>
</protein>